<keyword evidence="4" id="KW-1185">Reference proteome</keyword>
<dbReference type="Proteomes" id="UP000717328">
    <property type="component" value="Unassembled WGS sequence"/>
</dbReference>
<feature type="chain" id="PRO_5040255384" evidence="2">
    <location>
        <begin position="22"/>
        <end position="168"/>
    </location>
</feature>
<name>A0A9P7FTR1_9AGAR</name>
<accession>A0A9P7FTR1</accession>
<proteinExistence type="predicted"/>
<sequence>MCVLLWLTPILGWWTLKNHSSQKISKPKGKTEGKGKGKVTEEPGVTKLKGKKPKKTEDIQEQPGTSRSRILGFAECLPSLTEPYLPTSASALAVMAWGVPAEFFALDMQGLPTPNSRTYKVVRFPPVDSLNTIELRHEQVELENWDEMLVHSYQQACQNCLDALSCIC</sequence>
<dbReference type="AlphaFoldDB" id="A0A9P7FTR1"/>
<comment type="caution">
    <text evidence="3">The sequence shown here is derived from an EMBL/GenBank/DDBJ whole genome shotgun (WGS) entry which is preliminary data.</text>
</comment>
<keyword evidence="2" id="KW-0732">Signal</keyword>
<evidence type="ECO:0000313" key="4">
    <source>
        <dbReference type="Proteomes" id="UP000717328"/>
    </source>
</evidence>
<reference evidence="3" key="2">
    <citation type="submission" date="2021-10" db="EMBL/GenBank/DDBJ databases">
        <title>Phylogenomics reveals ancestral predisposition of the termite-cultivated fungus Termitomyces towards a domesticated lifestyle.</title>
        <authorList>
            <person name="Auxier B."/>
            <person name="Grum-Grzhimaylo A."/>
            <person name="Cardenas M.E."/>
            <person name="Lodge J.D."/>
            <person name="Laessoe T."/>
            <person name="Pedersen O."/>
            <person name="Smith M.E."/>
            <person name="Kuyper T.W."/>
            <person name="Franco-Molano E.A."/>
            <person name="Baroni T.J."/>
            <person name="Aanen D.K."/>
        </authorList>
    </citation>
    <scope>NUCLEOTIDE SEQUENCE</scope>
    <source>
        <strain evidence="3">D49</strain>
    </source>
</reference>
<evidence type="ECO:0000256" key="1">
    <source>
        <dbReference type="SAM" id="MobiDB-lite"/>
    </source>
</evidence>
<evidence type="ECO:0000256" key="2">
    <source>
        <dbReference type="SAM" id="SignalP"/>
    </source>
</evidence>
<gene>
    <name evidence="3" type="ORF">H0H81_012124</name>
</gene>
<dbReference type="EMBL" id="JABCKI010006155">
    <property type="protein sequence ID" value="KAG5635185.1"/>
    <property type="molecule type" value="Genomic_DNA"/>
</dbReference>
<protein>
    <submittedName>
        <fullName evidence="3">Uncharacterized protein</fullName>
    </submittedName>
</protein>
<organism evidence="3 4">
    <name type="scientific">Sphagnurus paluster</name>
    <dbReference type="NCBI Taxonomy" id="117069"/>
    <lineage>
        <taxon>Eukaryota</taxon>
        <taxon>Fungi</taxon>
        <taxon>Dikarya</taxon>
        <taxon>Basidiomycota</taxon>
        <taxon>Agaricomycotina</taxon>
        <taxon>Agaricomycetes</taxon>
        <taxon>Agaricomycetidae</taxon>
        <taxon>Agaricales</taxon>
        <taxon>Tricholomatineae</taxon>
        <taxon>Lyophyllaceae</taxon>
        <taxon>Sphagnurus</taxon>
    </lineage>
</organism>
<reference evidence="3" key="1">
    <citation type="submission" date="2021-02" db="EMBL/GenBank/DDBJ databases">
        <authorList>
            <person name="Nieuwenhuis M."/>
            <person name="Van De Peppel L.J.J."/>
        </authorList>
    </citation>
    <scope>NUCLEOTIDE SEQUENCE</scope>
    <source>
        <strain evidence="3">D49</strain>
    </source>
</reference>
<feature type="region of interest" description="Disordered" evidence="1">
    <location>
        <begin position="22"/>
        <end position="65"/>
    </location>
</feature>
<feature type="signal peptide" evidence="2">
    <location>
        <begin position="1"/>
        <end position="21"/>
    </location>
</feature>
<feature type="compositionally biased region" description="Basic and acidic residues" evidence="1">
    <location>
        <begin position="29"/>
        <end position="41"/>
    </location>
</feature>
<evidence type="ECO:0000313" key="3">
    <source>
        <dbReference type="EMBL" id="KAG5635185.1"/>
    </source>
</evidence>